<keyword evidence="2" id="KW-1185">Reference proteome</keyword>
<dbReference type="Proteomes" id="UP000197007">
    <property type="component" value="Chromosome"/>
</dbReference>
<dbReference type="RefSeq" id="WP_088595046.1">
    <property type="nucleotide sequence ID" value="NZ_CP022022.1"/>
</dbReference>
<sequence length="108" mass="12183">MEIIHNTEQSVREQLIEIQSKIVNILAFLSSDTEKTEPFEESSFSKDLSLEKKYVYGLKGLASILGCSKSHAQNIKNSGILDKAIIQNGRKIIVDAEKAITLFQKHYE</sequence>
<evidence type="ECO:0000313" key="2">
    <source>
        <dbReference type="Proteomes" id="UP000197007"/>
    </source>
</evidence>
<accession>A0A1Z4BSH1</accession>
<evidence type="ECO:0000313" key="1">
    <source>
        <dbReference type="EMBL" id="ASF44208.1"/>
    </source>
</evidence>
<dbReference type="InterPro" id="IPR024363">
    <property type="entry name" value="DUF3853"/>
</dbReference>
<gene>
    <name evidence="1" type="ORF">CBG49_14515</name>
</gene>
<name>A0A1Z4BSH1_9FLAO</name>
<evidence type="ECO:0008006" key="3">
    <source>
        <dbReference type="Google" id="ProtNLM"/>
    </source>
</evidence>
<dbReference type="EMBL" id="CP022022">
    <property type="protein sequence ID" value="ASF44208.1"/>
    <property type="molecule type" value="Genomic_DNA"/>
</dbReference>
<proteinExistence type="predicted"/>
<reference evidence="2" key="1">
    <citation type="submission" date="2017-06" db="EMBL/GenBank/DDBJ databases">
        <title>Complete genome sequence of Capnocytophaga sp. KCOM 1579 (=ChDC OS43) isolated from a human refractory periapical abscess lesion.</title>
        <authorList>
            <person name="Kook J.-K."/>
            <person name="Park S.-N."/>
            <person name="Lim Y.K."/>
            <person name="Roh H."/>
        </authorList>
    </citation>
    <scope>NUCLEOTIDE SEQUENCE [LARGE SCALE GENOMIC DNA]</scope>
    <source>
        <strain evidence="2">ChDC OS43</strain>
    </source>
</reference>
<organism evidence="1 2">
    <name type="scientific">Capnocytophaga endodontalis</name>
    <dbReference type="NCBI Taxonomy" id="2708117"/>
    <lineage>
        <taxon>Bacteria</taxon>
        <taxon>Pseudomonadati</taxon>
        <taxon>Bacteroidota</taxon>
        <taxon>Flavobacteriia</taxon>
        <taxon>Flavobacteriales</taxon>
        <taxon>Flavobacteriaceae</taxon>
        <taxon>Capnocytophaga</taxon>
    </lineage>
</organism>
<dbReference type="Pfam" id="PF12964">
    <property type="entry name" value="DUF3853"/>
    <property type="match status" value="1"/>
</dbReference>
<protein>
    <recommendedName>
        <fullName evidence="3">DUF3853 domain-containing protein</fullName>
    </recommendedName>
</protein>
<dbReference type="AlphaFoldDB" id="A0A1Z4BSH1"/>
<dbReference type="KEGG" id="capn:CBG49_14515"/>